<dbReference type="EMBL" id="CM026426">
    <property type="protein sequence ID" value="KAG0572028.1"/>
    <property type="molecule type" value="Genomic_DNA"/>
</dbReference>
<feature type="non-terminal residue" evidence="4">
    <location>
        <position position="179"/>
    </location>
</feature>
<evidence type="ECO:0000256" key="1">
    <source>
        <dbReference type="PROSITE-ProRule" id="PRU00047"/>
    </source>
</evidence>
<dbReference type="PROSITE" id="PS50158">
    <property type="entry name" value="ZF_CCHC"/>
    <property type="match status" value="1"/>
</dbReference>
<dbReference type="SUPFAM" id="SSF57756">
    <property type="entry name" value="Retrovirus zinc finger-like domains"/>
    <property type="match status" value="1"/>
</dbReference>
<feature type="compositionally biased region" description="Basic and acidic residues" evidence="2">
    <location>
        <begin position="103"/>
        <end position="131"/>
    </location>
</feature>
<dbReference type="InterPro" id="IPR036875">
    <property type="entry name" value="Znf_CCHC_sf"/>
</dbReference>
<dbReference type="Proteomes" id="UP000822688">
    <property type="component" value="Chromosome V"/>
</dbReference>
<dbReference type="SMART" id="SM00343">
    <property type="entry name" value="ZnF_C2HC"/>
    <property type="match status" value="1"/>
</dbReference>
<feature type="domain" description="CCHC-type" evidence="3">
    <location>
        <begin position="95"/>
        <end position="111"/>
    </location>
</feature>
<name>A0A8T0HN19_CERPU</name>
<comment type="caution">
    <text evidence="4">The sequence shown here is derived from an EMBL/GenBank/DDBJ whole genome shotgun (WGS) entry which is preliminary data.</text>
</comment>
<feature type="region of interest" description="Disordered" evidence="2">
    <location>
        <begin position="101"/>
        <end position="131"/>
    </location>
</feature>
<dbReference type="Pfam" id="PF00098">
    <property type="entry name" value="zf-CCHC"/>
    <property type="match status" value="1"/>
</dbReference>
<dbReference type="InterPro" id="IPR001878">
    <property type="entry name" value="Znf_CCHC"/>
</dbReference>
<dbReference type="GO" id="GO:0008270">
    <property type="term" value="F:zinc ion binding"/>
    <property type="evidence" value="ECO:0007669"/>
    <property type="project" value="UniProtKB-KW"/>
</dbReference>
<keyword evidence="1" id="KW-0479">Metal-binding</keyword>
<dbReference type="GO" id="GO:0003676">
    <property type="term" value="F:nucleic acid binding"/>
    <property type="evidence" value="ECO:0007669"/>
    <property type="project" value="InterPro"/>
</dbReference>
<dbReference type="AlphaFoldDB" id="A0A8T0HN19"/>
<keyword evidence="5" id="KW-1185">Reference proteome</keyword>
<evidence type="ECO:0000256" key="2">
    <source>
        <dbReference type="SAM" id="MobiDB-lite"/>
    </source>
</evidence>
<dbReference type="Gene3D" id="4.10.60.10">
    <property type="entry name" value="Zinc finger, CCHC-type"/>
    <property type="match status" value="1"/>
</dbReference>
<organism evidence="4 5">
    <name type="scientific">Ceratodon purpureus</name>
    <name type="common">Fire moss</name>
    <name type="synonym">Dicranum purpureum</name>
    <dbReference type="NCBI Taxonomy" id="3225"/>
    <lineage>
        <taxon>Eukaryota</taxon>
        <taxon>Viridiplantae</taxon>
        <taxon>Streptophyta</taxon>
        <taxon>Embryophyta</taxon>
        <taxon>Bryophyta</taxon>
        <taxon>Bryophytina</taxon>
        <taxon>Bryopsida</taxon>
        <taxon>Dicranidae</taxon>
        <taxon>Pseudoditrichales</taxon>
        <taxon>Ditrichaceae</taxon>
        <taxon>Ceratodon</taxon>
    </lineage>
</organism>
<evidence type="ECO:0000313" key="4">
    <source>
        <dbReference type="EMBL" id="KAG0572028.1"/>
    </source>
</evidence>
<keyword evidence="1" id="KW-0862">Zinc</keyword>
<evidence type="ECO:0000313" key="5">
    <source>
        <dbReference type="Proteomes" id="UP000822688"/>
    </source>
</evidence>
<proteinExistence type="predicted"/>
<gene>
    <name evidence="4" type="ORF">KC19_VG063200</name>
</gene>
<evidence type="ECO:0000259" key="3">
    <source>
        <dbReference type="PROSITE" id="PS50158"/>
    </source>
</evidence>
<reference evidence="4" key="1">
    <citation type="submission" date="2020-06" db="EMBL/GenBank/DDBJ databases">
        <title>WGS assembly of Ceratodon purpureus strain R40.</title>
        <authorList>
            <person name="Carey S.B."/>
            <person name="Jenkins J."/>
            <person name="Shu S."/>
            <person name="Lovell J.T."/>
            <person name="Sreedasyam A."/>
            <person name="Maumus F."/>
            <person name="Tiley G.P."/>
            <person name="Fernandez-Pozo N."/>
            <person name="Barry K."/>
            <person name="Chen C."/>
            <person name="Wang M."/>
            <person name="Lipzen A."/>
            <person name="Daum C."/>
            <person name="Saski C.A."/>
            <person name="Payton A.C."/>
            <person name="Mcbreen J.C."/>
            <person name="Conrad R.E."/>
            <person name="Kollar L.M."/>
            <person name="Olsson S."/>
            <person name="Huttunen S."/>
            <person name="Landis J.B."/>
            <person name="Wickett N.J."/>
            <person name="Johnson M.G."/>
            <person name="Rensing S.A."/>
            <person name="Grimwood J."/>
            <person name="Schmutz J."/>
            <person name="Mcdaniel S.F."/>
        </authorList>
    </citation>
    <scope>NUCLEOTIDE SEQUENCE</scope>
    <source>
        <strain evidence="4">R40</strain>
    </source>
</reference>
<protein>
    <recommendedName>
        <fullName evidence="3">CCHC-type domain-containing protein</fullName>
    </recommendedName>
</protein>
<sequence>MRMKPDAQVVDHISNIEQLAHQDSVPRAEQTIESLTLRLLKEESRNKVIEFIENEEEKAFFSSRGQGSSSSQRLLSVEEKRKHAAKIAELKKKTKCRRCGKHGHWERECPDGRKDGDSEKASSKTIESKQLKSEAHAVFTEDFDEGNSSAFMVYVGDRSEDDAWYLDRGATDHMTDRLE</sequence>
<keyword evidence="1" id="KW-0863">Zinc-finger</keyword>
<accession>A0A8T0HN19</accession>